<evidence type="ECO:0000313" key="2">
    <source>
        <dbReference type="Ensembl" id="ENSEEEP00000053836.1"/>
    </source>
</evidence>
<accession>A0AAY5EA92</accession>
<evidence type="ECO:0000313" key="3">
    <source>
        <dbReference type="Proteomes" id="UP000314983"/>
    </source>
</evidence>
<dbReference type="GO" id="GO:0006313">
    <property type="term" value="P:DNA transposition"/>
    <property type="evidence" value="ECO:0007669"/>
    <property type="project" value="InterPro"/>
</dbReference>
<proteinExistence type="predicted"/>
<reference evidence="2" key="2">
    <citation type="submission" date="2025-08" db="UniProtKB">
        <authorList>
            <consortium name="Ensembl"/>
        </authorList>
    </citation>
    <scope>IDENTIFICATION</scope>
</reference>
<dbReference type="GO" id="GO:0003677">
    <property type="term" value="F:DNA binding"/>
    <property type="evidence" value="ECO:0007669"/>
    <property type="project" value="InterPro"/>
</dbReference>
<feature type="domain" description="Transposase Tc1-like" evidence="1">
    <location>
        <begin position="4"/>
        <end position="39"/>
    </location>
</feature>
<sequence length="68" mass="7992">MSNKTQNLPVSTATIRRCLREAKPFARNPRKVPLLKKRDVLKCRNILWTDESKIYLLLVKNTDHKNIC</sequence>
<dbReference type="InterPro" id="IPR002492">
    <property type="entry name" value="Transposase_Tc1-like"/>
</dbReference>
<reference evidence="2" key="3">
    <citation type="submission" date="2025-09" db="UniProtKB">
        <authorList>
            <consortium name="Ensembl"/>
        </authorList>
    </citation>
    <scope>IDENTIFICATION</scope>
</reference>
<evidence type="ECO:0000259" key="1">
    <source>
        <dbReference type="Pfam" id="PF01498"/>
    </source>
</evidence>
<dbReference type="Proteomes" id="UP000314983">
    <property type="component" value="Chromosome 21"/>
</dbReference>
<dbReference type="Ensembl" id="ENSEEET00000057441.1">
    <property type="protein sequence ID" value="ENSEEEP00000053836.1"/>
    <property type="gene ID" value="ENSEEEG00000027530.1"/>
</dbReference>
<protein>
    <recommendedName>
        <fullName evidence="1">Transposase Tc1-like domain-containing protein</fullName>
    </recommendedName>
</protein>
<dbReference type="GeneTree" id="ENSGT01150000289184"/>
<dbReference type="GO" id="GO:0015074">
    <property type="term" value="P:DNA integration"/>
    <property type="evidence" value="ECO:0007669"/>
    <property type="project" value="InterPro"/>
</dbReference>
<name>A0AAY5EA92_ELEEL</name>
<dbReference type="AlphaFoldDB" id="A0AAY5EA92"/>
<keyword evidence="3" id="KW-1185">Reference proteome</keyword>
<dbReference type="Pfam" id="PF01498">
    <property type="entry name" value="HTH_Tnp_Tc3_2"/>
    <property type="match status" value="1"/>
</dbReference>
<reference evidence="2 3" key="1">
    <citation type="submission" date="2020-05" db="EMBL/GenBank/DDBJ databases">
        <title>Electrophorus electricus (electric eel) genome, fEleEle1, primary haplotype.</title>
        <authorList>
            <person name="Myers G."/>
            <person name="Meyer A."/>
            <person name="Fedrigo O."/>
            <person name="Formenti G."/>
            <person name="Rhie A."/>
            <person name="Tracey A."/>
            <person name="Sims Y."/>
            <person name="Jarvis E.D."/>
        </authorList>
    </citation>
    <scope>NUCLEOTIDE SEQUENCE [LARGE SCALE GENOMIC DNA]</scope>
</reference>
<organism evidence="2 3">
    <name type="scientific">Electrophorus electricus</name>
    <name type="common">Electric eel</name>
    <name type="synonym">Gymnotus electricus</name>
    <dbReference type="NCBI Taxonomy" id="8005"/>
    <lineage>
        <taxon>Eukaryota</taxon>
        <taxon>Metazoa</taxon>
        <taxon>Chordata</taxon>
        <taxon>Craniata</taxon>
        <taxon>Vertebrata</taxon>
        <taxon>Euteleostomi</taxon>
        <taxon>Actinopterygii</taxon>
        <taxon>Neopterygii</taxon>
        <taxon>Teleostei</taxon>
        <taxon>Ostariophysi</taxon>
        <taxon>Gymnotiformes</taxon>
        <taxon>Gymnotoidei</taxon>
        <taxon>Gymnotidae</taxon>
        <taxon>Electrophorus</taxon>
    </lineage>
</organism>